<dbReference type="AlphaFoldDB" id="A0A1M5ML36"/>
<evidence type="ECO:0000313" key="2">
    <source>
        <dbReference type="EMBL" id="SHG77619.1"/>
    </source>
</evidence>
<dbReference type="Proteomes" id="UP000184268">
    <property type="component" value="Unassembled WGS sequence"/>
</dbReference>
<protein>
    <recommendedName>
        <fullName evidence="4">CVNH domain-containing protein</fullName>
    </recommendedName>
</protein>
<keyword evidence="3" id="KW-1185">Reference proteome</keyword>
<feature type="signal peptide" evidence="1">
    <location>
        <begin position="1"/>
        <end position="19"/>
    </location>
</feature>
<keyword evidence="1" id="KW-0732">Signal</keyword>
<gene>
    <name evidence="2" type="ORF">SAMN02745129_0673</name>
</gene>
<evidence type="ECO:0000313" key="3">
    <source>
        <dbReference type="Proteomes" id="UP000184268"/>
    </source>
</evidence>
<dbReference type="EMBL" id="FQXG01000001">
    <property type="protein sequence ID" value="SHG77619.1"/>
    <property type="molecule type" value="Genomic_DNA"/>
</dbReference>
<evidence type="ECO:0008006" key="4">
    <source>
        <dbReference type="Google" id="ProtNLM"/>
    </source>
</evidence>
<dbReference type="RefSeq" id="WP_143165479.1">
    <property type="nucleotide sequence ID" value="NZ_FQXG01000001.1"/>
</dbReference>
<sequence length="133" mass="13550">MKKVLGVFGLSLLAAPALAWNTETVDRVFKGCGMNSYGEDICIEVPVKQVGTGNGSSHKAWIVGQNTGGFYTIDGVPQTSGKLTCHATGGGANGTLLVKATTAHKAGGGTWGIVGKKAELNCIGKGADFIAKP</sequence>
<name>A0A1M5ML36_9GAMM</name>
<accession>A0A1M5ML36</accession>
<proteinExistence type="predicted"/>
<evidence type="ECO:0000256" key="1">
    <source>
        <dbReference type="SAM" id="SignalP"/>
    </source>
</evidence>
<reference evidence="2 3" key="1">
    <citation type="submission" date="2016-11" db="EMBL/GenBank/DDBJ databases">
        <authorList>
            <person name="Jaros S."/>
            <person name="Januszkiewicz K."/>
            <person name="Wedrychowicz H."/>
        </authorList>
    </citation>
    <scope>NUCLEOTIDE SEQUENCE [LARGE SCALE GENOMIC DNA]</scope>
    <source>
        <strain evidence="2 3">DSM 16917</strain>
    </source>
</reference>
<organism evidence="2 3">
    <name type="scientific">Ferrimonas marina</name>
    <dbReference type="NCBI Taxonomy" id="299255"/>
    <lineage>
        <taxon>Bacteria</taxon>
        <taxon>Pseudomonadati</taxon>
        <taxon>Pseudomonadota</taxon>
        <taxon>Gammaproteobacteria</taxon>
        <taxon>Alteromonadales</taxon>
        <taxon>Ferrimonadaceae</taxon>
        <taxon>Ferrimonas</taxon>
    </lineage>
</organism>
<feature type="chain" id="PRO_5012409406" description="CVNH domain-containing protein" evidence="1">
    <location>
        <begin position="20"/>
        <end position="133"/>
    </location>
</feature>